<evidence type="ECO:0000313" key="2">
    <source>
        <dbReference type="EMBL" id="KFB36416.1"/>
    </source>
</evidence>
<reference evidence="3" key="2">
    <citation type="submission" date="2020-05" db="UniProtKB">
        <authorList>
            <consortium name="EnsemblMetazoa"/>
        </authorList>
    </citation>
    <scope>IDENTIFICATION</scope>
</reference>
<sequence length="154" mass="17253">MISSNLPPRLRSIASGEGCHREGGGKGASCRRNVHFLIDVTFGRHCWRTFQRAAPAQFSRSSVTWLIDFRSRTRDVSIIGQKQRYARRLVGKACCARQCAWFRLVPRLKSTPSLVQASITTCAPFYNVRTDRHRPARASKSGPTDGSIGGREFN</sequence>
<dbReference type="AlphaFoldDB" id="A0A084VEM2"/>
<evidence type="ECO:0000256" key="1">
    <source>
        <dbReference type="SAM" id="MobiDB-lite"/>
    </source>
</evidence>
<keyword evidence="2" id="KW-0282">Flagellum</keyword>
<dbReference type="Proteomes" id="UP000030765">
    <property type="component" value="Unassembled WGS sequence"/>
</dbReference>
<proteinExistence type="predicted"/>
<name>A0A084VEM2_ANOSI</name>
<evidence type="ECO:0000313" key="3">
    <source>
        <dbReference type="EnsemblMetazoa" id="ASIC003583-PA"/>
    </source>
</evidence>
<accession>A0A084VEM2</accession>
<protein>
    <submittedName>
        <fullName evidence="2 3">Flagellar export protein FliJ</fullName>
    </submittedName>
</protein>
<keyword evidence="2" id="KW-0969">Cilium</keyword>
<reference evidence="2 4" key="1">
    <citation type="journal article" date="2014" name="BMC Genomics">
        <title>Genome sequence of Anopheles sinensis provides insight into genetics basis of mosquito competence for malaria parasites.</title>
        <authorList>
            <person name="Zhou D."/>
            <person name="Zhang D."/>
            <person name="Ding G."/>
            <person name="Shi L."/>
            <person name="Hou Q."/>
            <person name="Ye Y."/>
            <person name="Xu Y."/>
            <person name="Zhou H."/>
            <person name="Xiong C."/>
            <person name="Li S."/>
            <person name="Yu J."/>
            <person name="Hong S."/>
            <person name="Yu X."/>
            <person name="Zou P."/>
            <person name="Chen C."/>
            <person name="Chang X."/>
            <person name="Wang W."/>
            <person name="Lv Y."/>
            <person name="Sun Y."/>
            <person name="Ma L."/>
            <person name="Shen B."/>
            <person name="Zhu C."/>
        </authorList>
    </citation>
    <scope>NUCLEOTIDE SEQUENCE [LARGE SCALE GENOMIC DNA]</scope>
</reference>
<feature type="region of interest" description="Disordered" evidence="1">
    <location>
        <begin position="133"/>
        <end position="154"/>
    </location>
</feature>
<keyword evidence="4" id="KW-1185">Reference proteome</keyword>
<organism evidence="2">
    <name type="scientific">Anopheles sinensis</name>
    <name type="common">Mosquito</name>
    <dbReference type="NCBI Taxonomy" id="74873"/>
    <lineage>
        <taxon>Eukaryota</taxon>
        <taxon>Metazoa</taxon>
        <taxon>Ecdysozoa</taxon>
        <taxon>Arthropoda</taxon>
        <taxon>Hexapoda</taxon>
        <taxon>Insecta</taxon>
        <taxon>Pterygota</taxon>
        <taxon>Neoptera</taxon>
        <taxon>Endopterygota</taxon>
        <taxon>Diptera</taxon>
        <taxon>Nematocera</taxon>
        <taxon>Culicoidea</taxon>
        <taxon>Culicidae</taxon>
        <taxon>Anophelinae</taxon>
        <taxon>Anopheles</taxon>
    </lineage>
</organism>
<dbReference type="EMBL" id="KE524778">
    <property type="protein sequence ID" value="KFB36416.1"/>
    <property type="molecule type" value="Genomic_DNA"/>
</dbReference>
<gene>
    <name evidence="2" type="ORF">ZHAS_00003583</name>
</gene>
<dbReference type="EnsemblMetazoa" id="ASIC003583-RA">
    <property type="protein sequence ID" value="ASIC003583-PA"/>
    <property type="gene ID" value="ASIC003583"/>
</dbReference>
<dbReference type="VEuPathDB" id="VectorBase:ASIC003583"/>
<dbReference type="EMBL" id="ATLV01012281">
    <property type="status" value="NOT_ANNOTATED_CDS"/>
    <property type="molecule type" value="Genomic_DNA"/>
</dbReference>
<keyword evidence="2" id="KW-0966">Cell projection</keyword>
<evidence type="ECO:0000313" key="4">
    <source>
        <dbReference type="Proteomes" id="UP000030765"/>
    </source>
</evidence>